<protein>
    <recommendedName>
        <fullName evidence="2">LiaI-LiaF-like transmembrane region domain-containing protein</fullName>
    </recommendedName>
</protein>
<keyword evidence="1" id="KW-0812">Transmembrane</keyword>
<dbReference type="Proteomes" id="UP000242687">
    <property type="component" value="Unassembled WGS sequence"/>
</dbReference>
<dbReference type="RefSeq" id="WP_100342147.1">
    <property type="nucleotide sequence ID" value="NZ_PGFJ01000002.1"/>
</dbReference>
<evidence type="ECO:0000259" key="2">
    <source>
        <dbReference type="Pfam" id="PF18917"/>
    </source>
</evidence>
<keyword evidence="1" id="KW-1133">Transmembrane helix</keyword>
<gene>
    <name evidence="3" type="ORF">CLV57_2978</name>
</gene>
<dbReference type="Pfam" id="PF18917">
    <property type="entry name" value="LiaI-LiaF-like_TM1"/>
    <property type="match status" value="1"/>
</dbReference>
<dbReference type="EMBL" id="PGFJ01000002">
    <property type="protein sequence ID" value="PJJ79839.1"/>
    <property type="molecule type" value="Genomic_DNA"/>
</dbReference>
<feature type="transmembrane region" description="Helical" evidence="1">
    <location>
        <begin position="58"/>
        <end position="79"/>
    </location>
</feature>
<comment type="caution">
    <text evidence="3">The sequence shown here is derived from an EMBL/GenBank/DDBJ whole genome shotgun (WGS) entry which is preliminary data.</text>
</comment>
<sequence>MKNNRIVPGVVLIMLGIAFLLRSYGYLHFHFSNLFHLWPIIIVMIGINLIFANNRSTWSTILKVGVLVIGFGLLFFGNFGDGRGYWKNYSYHIDTDDDDDDDDNETTITKVEGSQEFNADYTDSVKVAELNISGGATTYKLSDSTNRLFTANTQEYFGNYMLNTDKRDSVYVLDFKMKDGKQSFNWDDDNKKSNTADFKLNVNPVWDINVATGATDLDFDLSRFKVRNLDLAGGAGAFKIKFGQPLTSTTVDISTGASDVDITIPKNAACRITKGTAFSSNNFEGFNKVGDNAYETPGFNKATNKIYIKIKGGMSSFSVKKY</sequence>
<accession>A0A2H9VND4</accession>
<keyword evidence="4" id="KW-1185">Reference proteome</keyword>
<dbReference type="OrthoDB" id="941984at2"/>
<proteinExistence type="predicted"/>
<evidence type="ECO:0000313" key="3">
    <source>
        <dbReference type="EMBL" id="PJJ79839.1"/>
    </source>
</evidence>
<name>A0A2H9VND4_9SPHI</name>
<evidence type="ECO:0000313" key="4">
    <source>
        <dbReference type="Proteomes" id="UP000242687"/>
    </source>
</evidence>
<evidence type="ECO:0000256" key="1">
    <source>
        <dbReference type="SAM" id="Phobius"/>
    </source>
</evidence>
<reference evidence="3 4" key="1">
    <citation type="submission" date="2017-11" db="EMBL/GenBank/DDBJ databases">
        <title>Genomic Encyclopedia of Archaeal and Bacterial Type Strains, Phase II (KMG-II): From Individual Species to Whole Genera.</title>
        <authorList>
            <person name="Goeker M."/>
        </authorList>
    </citation>
    <scope>NUCLEOTIDE SEQUENCE [LARGE SCALE GENOMIC DNA]</scope>
    <source>
        <strain evidence="3 4">DSM 28175</strain>
    </source>
</reference>
<keyword evidence="1" id="KW-0472">Membrane</keyword>
<organism evidence="3 4">
    <name type="scientific">Mucilaginibacter auburnensis</name>
    <dbReference type="NCBI Taxonomy" id="1457233"/>
    <lineage>
        <taxon>Bacteria</taxon>
        <taxon>Pseudomonadati</taxon>
        <taxon>Bacteroidota</taxon>
        <taxon>Sphingobacteriia</taxon>
        <taxon>Sphingobacteriales</taxon>
        <taxon>Sphingobacteriaceae</taxon>
        <taxon>Mucilaginibacter</taxon>
    </lineage>
</organism>
<dbReference type="InterPro" id="IPR043726">
    <property type="entry name" value="LiaI-LiaF-like_TM1"/>
</dbReference>
<feature type="domain" description="LiaI-LiaF-like transmembrane region" evidence="2">
    <location>
        <begin position="6"/>
        <end position="50"/>
    </location>
</feature>
<dbReference type="AlphaFoldDB" id="A0A2H9VND4"/>
<feature type="transmembrane region" description="Helical" evidence="1">
    <location>
        <begin position="6"/>
        <end position="27"/>
    </location>
</feature>
<feature type="transmembrane region" description="Helical" evidence="1">
    <location>
        <begin position="34"/>
        <end position="52"/>
    </location>
</feature>